<dbReference type="InterPro" id="IPR023186">
    <property type="entry name" value="IUNH"/>
</dbReference>
<keyword evidence="5" id="KW-0732">Signal</keyword>
<dbReference type="GO" id="GO:0006152">
    <property type="term" value="P:purine nucleoside catabolic process"/>
    <property type="evidence" value="ECO:0007669"/>
    <property type="project" value="TreeGrafter"/>
</dbReference>
<evidence type="ECO:0000256" key="4">
    <source>
        <dbReference type="SAM" id="MobiDB-lite"/>
    </source>
</evidence>
<keyword evidence="8" id="KW-1185">Reference proteome</keyword>
<name>A0A9N9IZL1_9GLOM</name>
<dbReference type="SUPFAM" id="SSF53590">
    <property type="entry name" value="Nucleoside hydrolase"/>
    <property type="match status" value="1"/>
</dbReference>
<protein>
    <submittedName>
        <fullName evidence="7">5898_t:CDS:1</fullName>
    </submittedName>
</protein>
<feature type="compositionally biased region" description="Polar residues" evidence="4">
    <location>
        <begin position="111"/>
        <end position="122"/>
    </location>
</feature>
<evidence type="ECO:0000256" key="5">
    <source>
        <dbReference type="SAM" id="SignalP"/>
    </source>
</evidence>
<dbReference type="InterPro" id="IPR036452">
    <property type="entry name" value="Ribo_hydro-like"/>
</dbReference>
<reference evidence="7" key="1">
    <citation type="submission" date="2021-06" db="EMBL/GenBank/DDBJ databases">
        <authorList>
            <person name="Kallberg Y."/>
            <person name="Tangrot J."/>
            <person name="Rosling A."/>
        </authorList>
    </citation>
    <scope>NUCLEOTIDE SEQUENCE</scope>
    <source>
        <strain evidence="7">FL966</strain>
    </source>
</reference>
<dbReference type="Proteomes" id="UP000789759">
    <property type="component" value="Unassembled WGS sequence"/>
</dbReference>
<evidence type="ECO:0000313" key="8">
    <source>
        <dbReference type="Proteomes" id="UP000789759"/>
    </source>
</evidence>
<feature type="signal peptide" evidence="5">
    <location>
        <begin position="1"/>
        <end position="21"/>
    </location>
</feature>
<accession>A0A9N9IZL1</accession>
<proteinExistence type="inferred from homology"/>
<organism evidence="7 8">
    <name type="scientific">Cetraspora pellucida</name>
    <dbReference type="NCBI Taxonomy" id="1433469"/>
    <lineage>
        <taxon>Eukaryota</taxon>
        <taxon>Fungi</taxon>
        <taxon>Fungi incertae sedis</taxon>
        <taxon>Mucoromycota</taxon>
        <taxon>Glomeromycotina</taxon>
        <taxon>Glomeromycetes</taxon>
        <taxon>Diversisporales</taxon>
        <taxon>Gigasporaceae</taxon>
        <taxon>Cetraspora</taxon>
    </lineage>
</organism>
<evidence type="ECO:0000313" key="7">
    <source>
        <dbReference type="EMBL" id="CAG8758005.1"/>
    </source>
</evidence>
<feature type="chain" id="PRO_5040139056" evidence="5">
    <location>
        <begin position="22"/>
        <end position="378"/>
    </location>
</feature>
<comment type="similarity">
    <text evidence="1">Belongs to the IUNH family.</text>
</comment>
<dbReference type="Pfam" id="PF01156">
    <property type="entry name" value="IU_nuc_hydro"/>
    <property type="match status" value="1"/>
</dbReference>
<evidence type="ECO:0000256" key="2">
    <source>
        <dbReference type="ARBA" id="ARBA00022801"/>
    </source>
</evidence>
<evidence type="ECO:0000259" key="6">
    <source>
        <dbReference type="Pfam" id="PF01156"/>
    </source>
</evidence>
<sequence length="378" mass="41946">MKINANIVSIVLFIFIGFSIANDEHQKKRIPVILDVDGDTDDFLAILYALKSKELDIRGITYQGDGWSHAASAQNIVDIVDDIYSNKNLPVILGSDYPLCGSNKNPDTLGTPSCSYQTSAPEGTNGKRDSDLLHGLNRQLRLSTRLWYDAIKGFNLTEDFADLIDSTIEQTGQKPTIILTGPATNVALLLRAFPTYSKKIDKIFWMGGALDVPGNVFIEPNNTRAEFNIFFDCIAAQELLASDLDLILIPLDFTSKTPLNLAFFDKLSKLNSFYGMFVYKLLSIIRATWFGGESDFLTHYSLWDPKAIAVVKDIGVAKIVSNRSLAITCNGNPNYDGQFVISSNLTKSNFKIAIDAVVSNPIEDSPFFQDFLNVFNYD</sequence>
<feature type="region of interest" description="Disordered" evidence="4">
    <location>
        <begin position="111"/>
        <end position="130"/>
    </location>
</feature>
<gene>
    <name evidence="7" type="ORF">CPELLU_LOCUS15121</name>
</gene>
<dbReference type="AlphaFoldDB" id="A0A9N9IZL1"/>
<dbReference type="PANTHER" id="PTHR12304:SF4">
    <property type="entry name" value="URIDINE NUCLEOSIDASE"/>
    <property type="match status" value="1"/>
</dbReference>
<dbReference type="EMBL" id="CAJVQA010019222">
    <property type="protein sequence ID" value="CAG8758005.1"/>
    <property type="molecule type" value="Genomic_DNA"/>
</dbReference>
<comment type="caution">
    <text evidence="7">The sequence shown here is derived from an EMBL/GenBank/DDBJ whole genome shotgun (WGS) entry which is preliminary data.</text>
</comment>
<dbReference type="Gene3D" id="3.90.245.10">
    <property type="entry name" value="Ribonucleoside hydrolase-like"/>
    <property type="match status" value="1"/>
</dbReference>
<keyword evidence="3" id="KW-0326">Glycosidase</keyword>
<dbReference type="InterPro" id="IPR001910">
    <property type="entry name" value="Inosine/uridine_hydrolase_dom"/>
</dbReference>
<dbReference type="GO" id="GO:0008477">
    <property type="term" value="F:purine nucleosidase activity"/>
    <property type="evidence" value="ECO:0007669"/>
    <property type="project" value="TreeGrafter"/>
</dbReference>
<feature type="domain" description="Inosine/uridine-preferring nucleoside hydrolase" evidence="6">
    <location>
        <begin position="32"/>
        <end position="352"/>
    </location>
</feature>
<dbReference type="GO" id="GO:0005829">
    <property type="term" value="C:cytosol"/>
    <property type="evidence" value="ECO:0007669"/>
    <property type="project" value="TreeGrafter"/>
</dbReference>
<dbReference type="PANTHER" id="PTHR12304">
    <property type="entry name" value="INOSINE-URIDINE PREFERRING NUCLEOSIDE HYDROLASE"/>
    <property type="match status" value="1"/>
</dbReference>
<keyword evidence="2" id="KW-0378">Hydrolase</keyword>
<evidence type="ECO:0000256" key="3">
    <source>
        <dbReference type="ARBA" id="ARBA00023295"/>
    </source>
</evidence>
<dbReference type="OrthoDB" id="5783963at2759"/>
<evidence type="ECO:0000256" key="1">
    <source>
        <dbReference type="ARBA" id="ARBA00009176"/>
    </source>
</evidence>